<evidence type="ECO:0000259" key="1">
    <source>
        <dbReference type="Pfam" id="PF12671"/>
    </source>
</evidence>
<gene>
    <name evidence="2" type="ORF">HGG79_17130</name>
</gene>
<dbReference type="PANTHER" id="PTHR40032:SF1">
    <property type="entry name" value="EXPORTED PROTEIN"/>
    <property type="match status" value="1"/>
</dbReference>
<dbReference type="InterPro" id="IPR024301">
    <property type="entry name" value="Amidase_6"/>
</dbReference>
<dbReference type="RefSeq" id="WP_035146746.1">
    <property type="nucleotide sequence ID" value="NZ_JAAZWO010000029.1"/>
</dbReference>
<organism evidence="2 3">
    <name type="scientific">Clostridium tetanomorphum</name>
    <dbReference type="NCBI Taxonomy" id="1553"/>
    <lineage>
        <taxon>Bacteria</taxon>
        <taxon>Bacillati</taxon>
        <taxon>Bacillota</taxon>
        <taxon>Clostridia</taxon>
        <taxon>Eubacteriales</taxon>
        <taxon>Clostridiaceae</taxon>
        <taxon>Clostridium</taxon>
    </lineage>
</organism>
<name>A0A923EDU9_CLOTT</name>
<accession>A0A923EDU9</accession>
<evidence type="ECO:0000313" key="3">
    <source>
        <dbReference type="Proteomes" id="UP000563151"/>
    </source>
</evidence>
<reference evidence="2 3" key="1">
    <citation type="submission" date="2020-04" db="EMBL/GenBank/DDBJ databases">
        <title>Genomic insights into acetone-butanol-ethanol (ABE) fermentation by sequencing solventogenic clostridia strains.</title>
        <authorList>
            <person name="Brown S."/>
        </authorList>
    </citation>
    <scope>NUCLEOTIDE SEQUENCE [LARGE SCALE GENOMIC DNA]</scope>
    <source>
        <strain evidence="2 3">DJ011</strain>
    </source>
</reference>
<dbReference type="EMBL" id="JAAZWO010000029">
    <property type="protein sequence ID" value="MBC2399479.1"/>
    <property type="molecule type" value="Genomic_DNA"/>
</dbReference>
<proteinExistence type="predicted"/>
<dbReference type="AlphaFoldDB" id="A0A923EDU9"/>
<feature type="domain" description="Putative amidase" evidence="1">
    <location>
        <begin position="213"/>
        <end position="390"/>
    </location>
</feature>
<comment type="caution">
    <text evidence="2">The sequence shown here is derived from an EMBL/GenBank/DDBJ whole genome shotgun (WGS) entry which is preliminary data.</text>
</comment>
<evidence type="ECO:0000313" key="2">
    <source>
        <dbReference type="EMBL" id="MBC2399479.1"/>
    </source>
</evidence>
<dbReference type="Pfam" id="PF12671">
    <property type="entry name" value="Amidase_6"/>
    <property type="match status" value="1"/>
</dbReference>
<protein>
    <recommendedName>
        <fullName evidence="1">Putative amidase domain-containing protein</fullName>
    </recommendedName>
</protein>
<sequence length="393" mass="45369">MKKLTKLASISLAFLYILTYTLNIKIRTSLTWFPISSFNKEELKDDIERIYNNCSKVFITGDLNSLPQYFDTSQKYGKWALEHEVRRVKYLKHWSYQRRINFTDVTSSVLLYKVHPSNNEKVKLTLKEIYKFNYVYNDDKEPTTNSFGVGIRHSVDLIKKDNNWIIFNDQYTDCFEDALKAYSGEIKNIDFSESDIFNIPNCPKAINYNSVSKYNRLKAADYADKYSGASLEEGTDYTYNKKYKNFNGAGGDCTNFASQVLGDTEAGGLNFDSTWYCTYHKFSPAEGSKAFVNADAFKNYLIYSGKGTVIKKGTFKQLSEPKENYPCSILEKLELGDLICYAKGNNMDHFSIVTAWDSHGYPLINSHTTDRYHVPWDLGWGDKNIFFHIIHIN</sequence>
<dbReference type="PANTHER" id="PTHR40032">
    <property type="entry name" value="EXPORTED PROTEIN-RELATED"/>
    <property type="match status" value="1"/>
</dbReference>
<dbReference type="Proteomes" id="UP000563151">
    <property type="component" value="Unassembled WGS sequence"/>
</dbReference>
<keyword evidence="3" id="KW-1185">Reference proteome</keyword>